<proteinExistence type="predicted"/>
<comment type="caution">
    <text evidence="1">The sequence shown here is derived from an EMBL/GenBank/DDBJ whole genome shotgun (WGS) entry which is preliminary data.</text>
</comment>
<accession>A0ABQ1UU80</accession>
<dbReference type="PROSITE" id="PS51257">
    <property type="entry name" value="PROKAR_LIPOPROTEIN"/>
    <property type="match status" value="1"/>
</dbReference>
<dbReference type="EMBL" id="BMIU01000004">
    <property type="protein sequence ID" value="GGF25181.1"/>
    <property type="molecule type" value="Genomic_DNA"/>
</dbReference>
<protein>
    <recommendedName>
        <fullName evidence="3">Peptidyl-prolyl cis-trans isomerase</fullName>
    </recommendedName>
</protein>
<dbReference type="RefSeq" id="WP_137404470.1">
    <property type="nucleotide sequence ID" value="NZ_BMIU01000004.1"/>
</dbReference>
<dbReference type="Proteomes" id="UP000647339">
    <property type="component" value="Unassembled WGS sequence"/>
</dbReference>
<organism evidence="1 2">
    <name type="scientific">Echinicola rosea</name>
    <dbReference type="NCBI Taxonomy" id="1807691"/>
    <lineage>
        <taxon>Bacteria</taxon>
        <taxon>Pseudomonadati</taxon>
        <taxon>Bacteroidota</taxon>
        <taxon>Cytophagia</taxon>
        <taxon>Cytophagales</taxon>
        <taxon>Cyclobacteriaceae</taxon>
        <taxon>Echinicola</taxon>
    </lineage>
</organism>
<evidence type="ECO:0000313" key="2">
    <source>
        <dbReference type="Proteomes" id="UP000647339"/>
    </source>
</evidence>
<reference evidence="2" key="1">
    <citation type="journal article" date="2019" name="Int. J. Syst. Evol. Microbiol.">
        <title>The Global Catalogue of Microorganisms (GCM) 10K type strain sequencing project: providing services to taxonomists for standard genome sequencing and annotation.</title>
        <authorList>
            <consortium name="The Broad Institute Genomics Platform"/>
            <consortium name="The Broad Institute Genome Sequencing Center for Infectious Disease"/>
            <person name="Wu L."/>
            <person name="Ma J."/>
        </authorList>
    </citation>
    <scope>NUCLEOTIDE SEQUENCE [LARGE SCALE GENOMIC DNA]</scope>
    <source>
        <strain evidence="2">CGMCC 1.15407</strain>
    </source>
</reference>
<evidence type="ECO:0000313" key="1">
    <source>
        <dbReference type="EMBL" id="GGF25181.1"/>
    </source>
</evidence>
<gene>
    <name evidence="1" type="ORF">GCM10011339_11630</name>
</gene>
<evidence type="ECO:0008006" key="3">
    <source>
        <dbReference type="Google" id="ProtNLM"/>
    </source>
</evidence>
<keyword evidence="2" id="KW-1185">Reference proteome</keyword>
<name>A0ABQ1UU80_9BACT</name>
<sequence length="537" mass="63265">MKSGIIILSLLIWVSTACDREHDKVLLQIGSYTLTANEYEYIRKNEKYSKLSTEQLHERLLEEGLILAYALDHQYDTIKKIAKQLEYIQRFYASTVDGYVWNKKVKPHLKVDEEALQKAYKRRGSVYDIEVVFIPTRETLLEYHDPEVKVNTIEGFNSLKQEVVGDERVKTYSYPSHYPFNPIGVYLENLDQLNIGDVIGPLETLKGFFIAHITNAKREIQRPYEQEKSIIEQELIQGLKEKYIWESQQQIFNETKPNMHEQAIKDMVYRFDPDKKDWPGVDLEMILMDYHFNEEKLTYSVRNFIEFVRNQPMFIGKLSDPNDMIIMMKDFLVGKYLHYEAIDMGMEKDLDYIHWNNLRKREVLIHHFNAEKVLPDLNPSEKELEEYYKNNISDFRSFKEASIVTYKYSSFDEAFKSRPFLVSDDQIEIRTNKKSVEGEVNRIIVSKGDINLTILETIMGLEINEMSNPVKVGEDFWLVKLLAKSGEGEIPYALVRVRVRQAVLNKMEKEIYDKHISLLKTHYPIKVDLLDTWDSKI</sequence>